<dbReference type="RefSeq" id="WP_077850562.1">
    <property type="nucleotide sequence ID" value="NZ_CP096984.1"/>
</dbReference>
<evidence type="ECO:0000313" key="3">
    <source>
        <dbReference type="Proteomes" id="UP000190951"/>
    </source>
</evidence>
<feature type="domain" description="GH29D-like beta-sandwich" evidence="1">
    <location>
        <begin position="438"/>
        <end position="496"/>
    </location>
</feature>
<feature type="domain" description="GH29D-like beta-sandwich" evidence="1">
    <location>
        <begin position="593"/>
        <end position="651"/>
    </location>
</feature>
<sequence>MKLKKIFAFFVLIVVIFAAYVFITPTNSYAAVNPSDKVETPYVDNNKLMIEPGTIIHLYCSTSGATIYYSIDGEEPLLNGIKYSGEDIAINKRTVLRAVAIKEGWINSSMFDKVYAIDVKSPVISFSQNKISLSCKTDGVKIYYTIDGTEPTETGGKLYDGNPIFINSGVTVKAAAYGYGTESSTIEQSISKTLTPSSDNSNTAVKPGTVVHLKGEDGALIYYTLDGSNPDRNSMKYDDNKGIEINSKTNIKAVAVKDGQADSDIFTESYEVRVEKPVISFNQNKISLSCKTEGVKIYYTLDGIEPTETGGKLYDGNPIFINSGVTVKVAAYGYGTESSTIEQSISKTLTPSSDNSNTAVKTGTVVHLKGEDGALIYYTLDGSNPDRNSIKYDDSKGVEIDSKTNIKAVAVKDGQVDSDIFVEGYEVRVEKPVISFSQNKISLSCKTEGVKIYYTIDGTEPTETGGKLYDGNPILINSGVTVKAAAYGYGTESSIVEQSISKTLTPSSDNSNTAVKQGTIVHLRGEDGALIYYTLDGSNPDRNSIKYDDSKGVEIDSKTNIKAVAVKDGQVDSDIFVEGYEVRVEKPVISFSQNKISLSCKTEGVKIYYTIDGTEPTETGGKLYDGNPILINSGVTVKAAAYGYGTESSIVEQSISKTLTPSSDNSNTAVKQGTIVHLRGEDGALIYYTLDGSNPDRNSIKYDDSKGVEIDSKTNIKAVAVKDGQVDSDIFTESYEVIRKKIIIDNDTNSINIIEKKVSNETIKSFKVENVMVYKPSFISKKPIKSSNKKFPSVAKKIEPYEKVIHKTRVQNKRLRIIHKTVKSTSKNMLKVILLILSLSVIAVILLLLKIKKQNK</sequence>
<feature type="domain" description="GH29D-like beta-sandwich" evidence="1">
    <location>
        <begin position="283"/>
        <end position="341"/>
    </location>
</feature>
<proteinExistence type="predicted"/>
<feature type="domain" description="GH29D-like beta-sandwich" evidence="1">
    <location>
        <begin position="128"/>
        <end position="186"/>
    </location>
</feature>
<keyword evidence="3" id="KW-1185">Reference proteome</keyword>
<keyword evidence="2" id="KW-0614">Plasmid</keyword>
<accession>A0A1S8LAN3</accession>
<dbReference type="InterPro" id="IPR059177">
    <property type="entry name" value="GH29D-like_dom"/>
</dbReference>
<feature type="domain" description="GH29D-like beta-sandwich" evidence="1">
    <location>
        <begin position="54"/>
        <end position="109"/>
    </location>
</feature>
<dbReference type="Pfam" id="PF13287">
    <property type="entry name" value="Fn3_assoc"/>
    <property type="match status" value="4"/>
</dbReference>
<evidence type="ECO:0000259" key="1">
    <source>
        <dbReference type="Pfam" id="PF13290"/>
    </source>
</evidence>
<dbReference type="EMBL" id="CP096984">
    <property type="protein sequence ID" value="URZ13762.1"/>
    <property type="molecule type" value="Genomic_DNA"/>
</dbReference>
<gene>
    <name evidence="2" type="ORF">CROST_045400</name>
</gene>
<dbReference type="STRING" id="84029.CROST_14250"/>
<dbReference type="Pfam" id="PF13290">
    <property type="entry name" value="CHB_HEX_C_1"/>
    <property type="match status" value="5"/>
</dbReference>
<evidence type="ECO:0000313" key="2">
    <source>
        <dbReference type="EMBL" id="URZ13762.1"/>
    </source>
</evidence>
<dbReference type="AlphaFoldDB" id="A0A1S8LAN3"/>
<protein>
    <recommendedName>
        <fullName evidence="1">GH29D-like beta-sandwich domain-containing protein</fullName>
    </recommendedName>
</protein>
<dbReference type="InterPro" id="IPR026876">
    <property type="entry name" value="Fn3_assoc_repeat"/>
</dbReference>
<organism evidence="2 3">
    <name type="scientific">Clostridium felsineum</name>
    <dbReference type="NCBI Taxonomy" id="36839"/>
    <lineage>
        <taxon>Bacteria</taxon>
        <taxon>Bacillati</taxon>
        <taxon>Bacillota</taxon>
        <taxon>Clostridia</taxon>
        <taxon>Eubacteriales</taxon>
        <taxon>Clostridiaceae</taxon>
        <taxon>Clostridium</taxon>
    </lineage>
</organism>
<dbReference type="Proteomes" id="UP000190951">
    <property type="component" value="Plasmid p330"/>
</dbReference>
<geneLocation type="plasmid" evidence="2 3">
    <name>p330</name>
</geneLocation>
<name>A0A1S8LAN3_9CLOT</name>
<reference evidence="2 3" key="1">
    <citation type="submission" date="2022-04" db="EMBL/GenBank/DDBJ databases">
        <title>Genome sequence of C. roseum typestrain.</title>
        <authorList>
            <person name="Poehlein A."/>
            <person name="Schoch T."/>
            <person name="Duerre P."/>
            <person name="Daniel R."/>
        </authorList>
    </citation>
    <scope>NUCLEOTIDE SEQUENCE [LARGE SCALE GENOMIC DNA]</scope>
    <source>
        <strain evidence="2 3">DSM 7320</strain>
        <plasmid evidence="2 3">p330</plasmid>
    </source>
</reference>
<dbReference type="KEGG" id="crw:CROST_045400"/>